<dbReference type="PANTHER" id="PTHR12121">
    <property type="entry name" value="CARBON CATABOLITE REPRESSOR PROTEIN 4"/>
    <property type="match status" value="1"/>
</dbReference>
<accession>A0A4P6XTV2</accession>
<protein>
    <recommendedName>
        <fullName evidence="2">Endonuclease/exonuclease/phosphatase domain-containing protein</fullName>
    </recommendedName>
</protein>
<feature type="domain" description="Endonuclease/exonuclease/phosphatase" evidence="2">
    <location>
        <begin position="231"/>
        <end position="487"/>
    </location>
</feature>
<dbReference type="Gene3D" id="3.60.10.10">
    <property type="entry name" value="Endonuclease/exonuclease/phosphatase"/>
    <property type="match status" value="1"/>
</dbReference>
<evidence type="ECO:0000259" key="2">
    <source>
        <dbReference type="Pfam" id="PF03372"/>
    </source>
</evidence>
<organism evidence="3 4">
    <name type="scientific">Metschnikowia aff. pulcherrima</name>
    <dbReference type="NCBI Taxonomy" id="2163413"/>
    <lineage>
        <taxon>Eukaryota</taxon>
        <taxon>Fungi</taxon>
        <taxon>Dikarya</taxon>
        <taxon>Ascomycota</taxon>
        <taxon>Saccharomycotina</taxon>
        <taxon>Pichiomycetes</taxon>
        <taxon>Metschnikowiaceae</taxon>
        <taxon>Metschnikowia</taxon>
    </lineage>
</organism>
<gene>
    <name evidence="3" type="ORF">METSCH_F01830</name>
</gene>
<feature type="region of interest" description="Disordered" evidence="1">
    <location>
        <begin position="80"/>
        <end position="109"/>
    </location>
</feature>
<reference evidence="4" key="1">
    <citation type="submission" date="2019-03" db="EMBL/GenBank/DDBJ databases">
        <title>Snf2 controls pulcherriminic acid biosynthesis and connects pigmentation and antifungal activity of the yeast Metschnikowia pulcherrima.</title>
        <authorList>
            <person name="Gore-Lloyd D."/>
            <person name="Sumann I."/>
            <person name="Brachmann A.O."/>
            <person name="Schneeberger K."/>
            <person name="Ortiz-Merino R.A."/>
            <person name="Moreno-Beltran M."/>
            <person name="Schlaefli M."/>
            <person name="Kirner P."/>
            <person name="Santos Kron A."/>
            <person name="Wolfe K.H."/>
            <person name="Piel J."/>
            <person name="Ahrens C.H."/>
            <person name="Henk D."/>
            <person name="Freimoser F.M."/>
        </authorList>
    </citation>
    <scope>NUCLEOTIDE SEQUENCE [LARGE SCALE GENOMIC DNA]</scope>
    <source>
        <strain evidence="4">APC 1.2</strain>
    </source>
</reference>
<feature type="compositionally biased region" description="Low complexity" evidence="1">
    <location>
        <begin position="149"/>
        <end position="166"/>
    </location>
</feature>
<dbReference type="Pfam" id="PF03372">
    <property type="entry name" value="Exo_endo_phos"/>
    <property type="match status" value="1"/>
</dbReference>
<evidence type="ECO:0000313" key="4">
    <source>
        <dbReference type="Proteomes" id="UP000292447"/>
    </source>
</evidence>
<name>A0A4P6XTV2_9ASCO</name>
<dbReference type="SUPFAM" id="SSF56219">
    <property type="entry name" value="DNase I-like"/>
    <property type="match status" value="1"/>
</dbReference>
<dbReference type="GO" id="GO:0000175">
    <property type="term" value="F:3'-5'-RNA exonuclease activity"/>
    <property type="evidence" value="ECO:0007669"/>
    <property type="project" value="TreeGrafter"/>
</dbReference>
<feature type="region of interest" description="Disordered" evidence="1">
    <location>
        <begin position="149"/>
        <end position="187"/>
    </location>
</feature>
<evidence type="ECO:0000313" key="3">
    <source>
        <dbReference type="EMBL" id="QBM90599.1"/>
    </source>
</evidence>
<dbReference type="InterPro" id="IPR050410">
    <property type="entry name" value="CCR4/nocturin_mRNA_transcr"/>
</dbReference>
<dbReference type="CDD" id="cd09083">
    <property type="entry name" value="EEP-1"/>
    <property type="match status" value="1"/>
</dbReference>
<keyword evidence="4" id="KW-1185">Reference proteome</keyword>
<dbReference type="InterPro" id="IPR036691">
    <property type="entry name" value="Endo/exonu/phosph_ase_sf"/>
</dbReference>
<dbReference type="InterPro" id="IPR005135">
    <property type="entry name" value="Endo/exonuclease/phosphatase"/>
</dbReference>
<sequence length="500" mass="55562">MPPFTLVRSRILVCVLVLMLVSGSVLFAGARRSSMLTQMRKYADDSGFNEFLEKTQLTMGETSASMKDKVADYLGNSQEIDPLDEKPLVGENDPDLDEESKQKHKAKPVDDKDALNFVVTPLSARASLTLTNAALSTGIITGNRKGVQAPAGNGAKAPAAGQNQKGTNDPNKNIGGSGQSQPAKGIQKVPETAYPKIPAPNKQNAKETLQFRIYSHNVKNGAHDQLVTGEVPWDARKRHVINSIKLNSAQNTIVLLQEPLKFQVDDIVNDLNHFSPPESPEWIYIGGGRIDGRDKGEHVPILLKTSEWQVLFNDTFWLNDGNTRASIVGWDARYPRIATYVTLQHKTSSHIINVLNTHFDHKGKNSKKESAIFLLDKMKALNKWPLFIVGDLNSQPEDAGPKELKKSFVDTHELVPDFNRYGHPEYSVTGFSGKYLKDAKRIDFIFAPSYTKKLSEKVCMERRPFSLQVLAYGILHSKFGGVYMSDHRPIMADFMIKGCS</sequence>
<evidence type="ECO:0000256" key="1">
    <source>
        <dbReference type="SAM" id="MobiDB-lite"/>
    </source>
</evidence>
<dbReference type="EMBL" id="CP034461">
    <property type="protein sequence ID" value="QBM90599.1"/>
    <property type="molecule type" value="Genomic_DNA"/>
</dbReference>
<dbReference type="AlphaFoldDB" id="A0A4P6XTV2"/>
<dbReference type="Proteomes" id="UP000292447">
    <property type="component" value="Chromosome VI"/>
</dbReference>
<dbReference type="PANTHER" id="PTHR12121:SF36">
    <property type="entry name" value="ENDONUCLEASE_EXONUCLEASE_PHOSPHATASE DOMAIN-CONTAINING PROTEIN"/>
    <property type="match status" value="1"/>
</dbReference>
<proteinExistence type="predicted"/>